<dbReference type="EMBL" id="BAAFSV010000006">
    <property type="protein sequence ID" value="GAB1321110.1"/>
    <property type="molecule type" value="Genomic_DNA"/>
</dbReference>
<organism evidence="2 3">
    <name type="scientific">Madurella fahalii</name>
    <dbReference type="NCBI Taxonomy" id="1157608"/>
    <lineage>
        <taxon>Eukaryota</taxon>
        <taxon>Fungi</taxon>
        <taxon>Dikarya</taxon>
        <taxon>Ascomycota</taxon>
        <taxon>Pezizomycotina</taxon>
        <taxon>Sordariomycetes</taxon>
        <taxon>Sordariomycetidae</taxon>
        <taxon>Sordariales</taxon>
        <taxon>Sordariales incertae sedis</taxon>
        <taxon>Madurella</taxon>
    </lineage>
</organism>
<reference evidence="2 3" key="1">
    <citation type="submission" date="2024-09" db="EMBL/GenBank/DDBJ databases">
        <title>Itraconazole resistance in Madurella fahalii resulting from another homologue of gene encoding cytochrome P450 14-alpha sterol demethylase (CYP51).</title>
        <authorList>
            <person name="Yoshioka I."/>
            <person name="Fahal A.H."/>
            <person name="Kaneko S."/>
            <person name="Yaguchi T."/>
        </authorList>
    </citation>
    <scope>NUCLEOTIDE SEQUENCE [LARGE SCALE GENOMIC DNA]</scope>
    <source>
        <strain evidence="2 3">IFM 68171</strain>
    </source>
</reference>
<dbReference type="Proteomes" id="UP001628179">
    <property type="component" value="Unassembled WGS sequence"/>
</dbReference>
<feature type="compositionally biased region" description="Acidic residues" evidence="1">
    <location>
        <begin position="140"/>
        <end position="150"/>
    </location>
</feature>
<feature type="region of interest" description="Disordered" evidence="1">
    <location>
        <begin position="23"/>
        <end position="53"/>
    </location>
</feature>
<dbReference type="RefSeq" id="XP_070922840.1">
    <property type="nucleotide sequence ID" value="XM_071066739.1"/>
</dbReference>
<evidence type="ECO:0000313" key="3">
    <source>
        <dbReference type="Proteomes" id="UP001628179"/>
    </source>
</evidence>
<protein>
    <submittedName>
        <fullName evidence="2">Uncharacterized protein</fullName>
    </submittedName>
</protein>
<evidence type="ECO:0000256" key="1">
    <source>
        <dbReference type="SAM" id="MobiDB-lite"/>
    </source>
</evidence>
<sequence>MQADPEPRHRRPWTLLYEDARCLHKNGSGSGNGGRNDTDDNANGQEQHLRQDDEAVVHQGCGYRSAVEEQAEVDDSNIFTSMAGSSPLEPNVKARYNEQSWWKNGNTPDQLSAKAVEDEPHQYGPIVITTEFVDVSTGVDDGDNEGDSGGEGDVSSEAFGEDDDSLRLSLFDTERRRADVASLQQEMTAGFASWGTQGASGREKLYFLARFRSRVPLEWWDEEAGGNENFAVKNFVDLALSTSLCRRIPLLRSRRSLCFVTAPSGNGKCGASELTI</sequence>
<feature type="region of interest" description="Disordered" evidence="1">
    <location>
        <begin position="137"/>
        <end position="161"/>
    </location>
</feature>
<comment type="caution">
    <text evidence="2">The sequence shown here is derived from an EMBL/GenBank/DDBJ whole genome shotgun (WGS) entry which is preliminary data.</text>
</comment>
<dbReference type="GeneID" id="98182062"/>
<evidence type="ECO:0000313" key="2">
    <source>
        <dbReference type="EMBL" id="GAB1321110.1"/>
    </source>
</evidence>
<gene>
    <name evidence="2" type="ORF">MFIFM68171_11320</name>
</gene>
<keyword evidence="3" id="KW-1185">Reference proteome</keyword>
<proteinExistence type="predicted"/>
<accession>A0ABQ0GTN6</accession>
<name>A0ABQ0GTN6_9PEZI</name>